<proteinExistence type="predicted"/>
<comment type="caution">
    <text evidence="1">The sequence shown here is derived from an EMBL/GenBank/DDBJ whole genome shotgun (WGS) entry which is preliminary data.</text>
</comment>
<dbReference type="Proteomes" id="UP000236630">
    <property type="component" value="Unassembled WGS sequence"/>
</dbReference>
<protein>
    <submittedName>
        <fullName evidence="1">Uncharacterized protein</fullName>
    </submittedName>
</protein>
<dbReference type="STRING" id="55188.A0A2H5PTR7"/>
<dbReference type="AlphaFoldDB" id="A0A2H5PTR7"/>
<accession>A0A2H5PTR7</accession>
<evidence type="ECO:0000313" key="1">
    <source>
        <dbReference type="EMBL" id="GAY55750.1"/>
    </source>
</evidence>
<organism evidence="1 2">
    <name type="scientific">Citrus unshiu</name>
    <name type="common">Satsuma mandarin</name>
    <name type="synonym">Citrus nobilis var. unshiu</name>
    <dbReference type="NCBI Taxonomy" id="55188"/>
    <lineage>
        <taxon>Eukaryota</taxon>
        <taxon>Viridiplantae</taxon>
        <taxon>Streptophyta</taxon>
        <taxon>Embryophyta</taxon>
        <taxon>Tracheophyta</taxon>
        <taxon>Spermatophyta</taxon>
        <taxon>Magnoliopsida</taxon>
        <taxon>eudicotyledons</taxon>
        <taxon>Gunneridae</taxon>
        <taxon>Pentapetalae</taxon>
        <taxon>rosids</taxon>
        <taxon>malvids</taxon>
        <taxon>Sapindales</taxon>
        <taxon>Rutaceae</taxon>
        <taxon>Aurantioideae</taxon>
        <taxon>Citrus</taxon>
    </lineage>
</organism>
<evidence type="ECO:0000313" key="2">
    <source>
        <dbReference type="Proteomes" id="UP000236630"/>
    </source>
</evidence>
<name>A0A2H5PTR7_CITUN</name>
<reference evidence="1 2" key="1">
    <citation type="journal article" date="2017" name="Front. Genet.">
        <title>Draft sequencing of the heterozygous diploid genome of Satsuma (Citrus unshiu Marc.) using a hybrid assembly approach.</title>
        <authorList>
            <person name="Shimizu T."/>
            <person name="Tanizawa Y."/>
            <person name="Mochizuki T."/>
            <person name="Nagasaki H."/>
            <person name="Yoshioka T."/>
            <person name="Toyoda A."/>
            <person name="Fujiyama A."/>
            <person name="Kaminuma E."/>
            <person name="Nakamura Y."/>
        </authorList>
    </citation>
    <scope>NUCLEOTIDE SEQUENCE [LARGE SCALE GENOMIC DNA]</scope>
    <source>
        <strain evidence="2">cv. Miyagawa wase</strain>
    </source>
</reference>
<sequence length="112" mass="12519">MNNRLGIANGCQILIKLSRVVTLGRLESDAEEKFWSSHKKSVGEEDIESVSDSNKPALCERETGASENGFGVGYNNGDWLSLRRGVRRLCMHPVFQFDEGKWNEANERAAGF</sequence>
<keyword evidence="2" id="KW-1185">Reference proteome</keyword>
<dbReference type="EMBL" id="BDQV01000125">
    <property type="protein sequence ID" value="GAY55750.1"/>
    <property type="molecule type" value="Genomic_DNA"/>
</dbReference>
<gene>
    <name evidence="1" type="ORF">CUMW_166540</name>
</gene>